<dbReference type="InterPro" id="IPR027417">
    <property type="entry name" value="P-loop_NTPase"/>
</dbReference>
<gene>
    <name evidence="7" type="ORF">JQS43_17100</name>
</gene>
<reference evidence="7" key="1">
    <citation type="submission" date="2021-02" db="EMBL/GenBank/DDBJ databases">
        <title>Natrosporangium hydrolyticum gen. nov., sp. nov, a haloalkaliphilic actinobacterium from a soda solonchak soil.</title>
        <authorList>
            <person name="Sorokin D.Y."/>
            <person name="Khijniak T.V."/>
            <person name="Zakharycheva A.P."/>
            <person name="Boueva O.V."/>
            <person name="Ariskina E.V."/>
            <person name="Hahnke R.L."/>
            <person name="Bunk B."/>
            <person name="Sproer C."/>
            <person name="Schumann P."/>
            <person name="Evtushenko L.I."/>
            <person name="Kublanov I.V."/>
        </authorList>
    </citation>
    <scope>NUCLEOTIDE SEQUENCE</scope>
    <source>
        <strain evidence="7">DSM 106523</strain>
    </source>
</reference>
<evidence type="ECO:0000256" key="3">
    <source>
        <dbReference type="ARBA" id="ARBA00022741"/>
    </source>
</evidence>
<dbReference type="RefSeq" id="WP_239675413.1">
    <property type="nucleotide sequence ID" value="NZ_CP070499.1"/>
</dbReference>
<dbReference type="AlphaFoldDB" id="A0A895Y6H3"/>
<keyword evidence="3" id="KW-0547">Nucleotide-binding</keyword>
<dbReference type="SUPFAM" id="SSF52540">
    <property type="entry name" value="P-loop containing nucleoside triphosphate hydrolases"/>
    <property type="match status" value="1"/>
</dbReference>
<dbReference type="InterPro" id="IPR003439">
    <property type="entry name" value="ABC_transporter-like_ATP-bd"/>
</dbReference>
<feature type="domain" description="ABC transporter" evidence="6">
    <location>
        <begin position="4"/>
        <end position="229"/>
    </location>
</feature>
<dbReference type="SMART" id="SM00382">
    <property type="entry name" value="AAA"/>
    <property type="match status" value="1"/>
</dbReference>
<comment type="subcellular location">
    <subcellularLocation>
        <location evidence="1">Cell membrane</location>
        <topology evidence="1">Peripheral membrane protein</topology>
    </subcellularLocation>
</comment>
<evidence type="ECO:0000313" key="8">
    <source>
        <dbReference type="Proteomes" id="UP000662857"/>
    </source>
</evidence>
<evidence type="ECO:0000256" key="4">
    <source>
        <dbReference type="ARBA" id="ARBA00022840"/>
    </source>
</evidence>
<dbReference type="GO" id="GO:0005886">
    <property type="term" value="C:plasma membrane"/>
    <property type="evidence" value="ECO:0007669"/>
    <property type="project" value="UniProtKB-SubCell"/>
</dbReference>
<dbReference type="Proteomes" id="UP000662857">
    <property type="component" value="Chromosome"/>
</dbReference>
<keyword evidence="4 7" id="KW-0067">ATP-binding</keyword>
<evidence type="ECO:0000313" key="7">
    <source>
        <dbReference type="EMBL" id="QSB13334.1"/>
    </source>
</evidence>
<dbReference type="GO" id="GO:0005524">
    <property type="term" value="F:ATP binding"/>
    <property type="evidence" value="ECO:0007669"/>
    <property type="project" value="UniProtKB-KW"/>
</dbReference>
<proteinExistence type="predicted"/>
<protein>
    <submittedName>
        <fullName evidence="7">ABC transporter ATP-binding protein</fullName>
    </submittedName>
</protein>
<evidence type="ECO:0000256" key="5">
    <source>
        <dbReference type="ARBA" id="ARBA00023251"/>
    </source>
</evidence>
<dbReference type="Pfam" id="PF00005">
    <property type="entry name" value="ABC_tran"/>
    <property type="match status" value="1"/>
</dbReference>
<keyword evidence="8" id="KW-1185">Reference proteome</keyword>
<dbReference type="InterPro" id="IPR050763">
    <property type="entry name" value="ABC_transporter_ATP-binding"/>
</dbReference>
<dbReference type="PROSITE" id="PS00211">
    <property type="entry name" value="ABC_TRANSPORTER_1"/>
    <property type="match status" value="1"/>
</dbReference>
<dbReference type="GO" id="GO:0016887">
    <property type="term" value="F:ATP hydrolysis activity"/>
    <property type="evidence" value="ECO:0007669"/>
    <property type="project" value="InterPro"/>
</dbReference>
<evidence type="ECO:0000259" key="6">
    <source>
        <dbReference type="PROSITE" id="PS50893"/>
    </source>
</evidence>
<accession>A0A895Y6H3</accession>
<dbReference type="PANTHER" id="PTHR42711:SF16">
    <property type="entry name" value="ABC TRANSPORTER ATP-BINDING PROTEIN"/>
    <property type="match status" value="1"/>
</dbReference>
<dbReference type="InterPro" id="IPR003593">
    <property type="entry name" value="AAA+_ATPase"/>
</dbReference>
<organism evidence="7 8">
    <name type="scientific">Natronosporangium hydrolyticum</name>
    <dbReference type="NCBI Taxonomy" id="2811111"/>
    <lineage>
        <taxon>Bacteria</taxon>
        <taxon>Bacillati</taxon>
        <taxon>Actinomycetota</taxon>
        <taxon>Actinomycetes</taxon>
        <taxon>Micromonosporales</taxon>
        <taxon>Micromonosporaceae</taxon>
        <taxon>Natronosporangium</taxon>
    </lineage>
</organism>
<keyword evidence="2" id="KW-0813">Transport</keyword>
<dbReference type="EMBL" id="CP070499">
    <property type="protein sequence ID" value="QSB13334.1"/>
    <property type="molecule type" value="Genomic_DNA"/>
</dbReference>
<evidence type="ECO:0000256" key="2">
    <source>
        <dbReference type="ARBA" id="ARBA00022448"/>
    </source>
</evidence>
<dbReference type="CDD" id="cd03230">
    <property type="entry name" value="ABC_DR_subfamily_A"/>
    <property type="match status" value="1"/>
</dbReference>
<dbReference type="KEGG" id="nhy:JQS43_17100"/>
<dbReference type="PROSITE" id="PS50893">
    <property type="entry name" value="ABC_TRANSPORTER_2"/>
    <property type="match status" value="1"/>
</dbReference>
<name>A0A895Y6H3_9ACTN</name>
<dbReference type="InterPro" id="IPR017871">
    <property type="entry name" value="ABC_transporter-like_CS"/>
</dbReference>
<sequence length="248" mass="26822">MAMIEVHHLRKTFGSTVAVADVSFSVEEGEILGVLGPNGAGKTTTVECITAAEPYNAGQIRILGRAPREHGRRLFGLVGYQLQTLALPRTLRVHEAVTMFASFYPEPRDGGELLEVVGLTRQRKTAFGKLSGGQKQRLSIALALVGNPRVAVLDELTTGLDPEGRRDTWGLIREIRDSGVTIVLVTHFLDEAHKLADRVTIIDHGHTVATAAPAELIAATGADNLEEAYLHTLDRHRAAVKGEEPSAR</sequence>
<evidence type="ECO:0000256" key="1">
    <source>
        <dbReference type="ARBA" id="ARBA00004202"/>
    </source>
</evidence>
<dbReference type="Gene3D" id="3.40.50.300">
    <property type="entry name" value="P-loop containing nucleotide triphosphate hydrolases"/>
    <property type="match status" value="1"/>
</dbReference>
<dbReference type="PANTHER" id="PTHR42711">
    <property type="entry name" value="ABC TRANSPORTER ATP-BINDING PROTEIN"/>
    <property type="match status" value="1"/>
</dbReference>
<dbReference type="GO" id="GO:0046677">
    <property type="term" value="P:response to antibiotic"/>
    <property type="evidence" value="ECO:0007669"/>
    <property type="project" value="UniProtKB-KW"/>
</dbReference>
<keyword evidence="5" id="KW-0046">Antibiotic resistance</keyword>